<evidence type="ECO:0000313" key="2">
    <source>
        <dbReference type="Proteomes" id="UP000631535"/>
    </source>
</evidence>
<protein>
    <submittedName>
        <fullName evidence="1">Uncharacterized protein</fullName>
    </submittedName>
</protein>
<sequence>MYSLDVSWKVTGKKFLNEYFTRCPSFAAVSEITGLLKVGSHLLCH</sequence>
<dbReference type="Proteomes" id="UP000631535">
    <property type="component" value="Unassembled WGS sequence"/>
</dbReference>
<accession>A0ABQ2MU50</accession>
<proteinExistence type="predicted"/>
<comment type="caution">
    <text evidence="1">The sequence shown here is derived from an EMBL/GenBank/DDBJ whole genome shotgun (WGS) entry which is preliminary data.</text>
</comment>
<name>A0ABQ2MU50_9ACTN</name>
<evidence type="ECO:0000313" key="1">
    <source>
        <dbReference type="EMBL" id="GGO58638.1"/>
    </source>
</evidence>
<dbReference type="EMBL" id="BMMP01000037">
    <property type="protein sequence ID" value="GGO58638.1"/>
    <property type="molecule type" value="Genomic_DNA"/>
</dbReference>
<organism evidence="1 2">
    <name type="scientific">Streptomyces daqingensis</name>
    <dbReference type="NCBI Taxonomy" id="1472640"/>
    <lineage>
        <taxon>Bacteria</taxon>
        <taxon>Bacillati</taxon>
        <taxon>Actinomycetota</taxon>
        <taxon>Actinomycetes</taxon>
        <taxon>Kitasatosporales</taxon>
        <taxon>Streptomycetaceae</taxon>
        <taxon>Streptomyces</taxon>
    </lineage>
</organism>
<gene>
    <name evidence="1" type="ORF">GCM10012287_57230</name>
</gene>
<reference evidence="2" key="1">
    <citation type="journal article" date="2019" name="Int. J. Syst. Evol. Microbiol.">
        <title>The Global Catalogue of Microorganisms (GCM) 10K type strain sequencing project: providing services to taxonomists for standard genome sequencing and annotation.</title>
        <authorList>
            <consortium name="The Broad Institute Genomics Platform"/>
            <consortium name="The Broad Institute Genome Sequencing Center for Infectious Disease"/>
            <person name="Wu L."/>
            <person name="Ma J."/>
        </authorList>
    </citation>
    <scope>NUCLEOTIDE SEQUENCE [LARGE SCALE GENOMIC DNA]</scope>
    <source>
        <strain evidence="2">CGMCC 4.7178</strain>
    </source>
</reference>
<keyword evidence="2" id="KW-1185">Reference proteome</keyword>